<proteinExistence type="inferred from homology"/>
<reference evidence="10 11" key="1">
    <citation type="submission" date="2019-03" db="EMBL/GenBank/DDBJ databases">
        <title>Genomic Encyclopedia of Type Strains, Phase IV (KMG-IV): sequencing the most valuable type-strain genomes for metagenomic binning, comparative biology and taxonomic classification.</title>
        <authorList>
            <person name="Goeker M."/>
        </authorList>
    </citation>
    <scope>NUCLEOTIDE SEQUENCE [LARGE SCALE GENOMIC DNA]</scope>
    <source>
        <strain evidence="10 11">DSM 100048</strain>
    </source>
</reference>
<dbReference type="GO" id="GO:0006281">
    <property type="term" value="P:DNA repair"/>
    <property type="evidence" value="ECO:0007669"/>
    <property type="project" value="UniProtKB-KW"/>
</dbReference>
<dbReference type="SUPFAM" id="SSF46767">
    <property type="entry name" value="Methylated DNA-protein cysteine methyltransferase, C-terminal domain"/>
    <property type="match status" value="1"/>
</dbReference>
<dbReference type="InterPro" id="IPR036388">
    <property type="entry name" value="WH-like_DNA-bd_sf"/>
</dbReference>
<feature type="domain" description="Methylated-DNA-[protein]-cysteine S-methyltransferase DNA binding" evidence="9">
    <location>
        <begin position="164"/>
        <end position="245"/>
    </location>
</feature>
<dbReference type="EMBL" id="SMBX01000002">
    <property type="protein sequence ID" value="TCV01768.1"/>
    <property type="molecule type" value="Genomic_DNA"/>
</dbReference>
<evidence type="ECO:0000256" key="1">
    <source>
        <dbReference type="ARBA" id="ARBA00001286"/>
    </source>
</evidence>
<evidence type="ECO:0000313" key="11">
    <source>
        <dbReference type="Proteomes" id="UP000294692"/>
    </source>
</evidence>
<sequence length="250" mass="26481">MQAEQTTGKDFSALAASPLGRIRLGSRSGRLTALDFVDEAESPAAQAAAGKALHAAPSVSCPPEEGAFCPGSGPSAKKPSEGLLDGRRICTFRLAGEGELAFPMWDEEADTDAAEGCRLIDDSLQPDTPQADIALMHKAVDELDRYFRGALKVFSVPLQLDGSEFQRRIWQALLEIPLGSSLSYGELAEKAGYAPSSYGRAAGTAVGSNPVSIIVPCHRIVGKDGKMTGYSGGLWRKLRLLSLEGFRIAA</sequence>
<evidence type="ECO:0000256" key="5">
    <source>
        <dbReference type="ARBA" id="ARBA00022679"/>
    </source>
</evidence>
<dbReference type="FunFam" id="1.10.10.10:FF:000214">
    <property type="entry name" value="Methylated-DNA--protein-cysteine methyltransferase"/>
    <property type="match status" value="1"/>
</dbReference>
<dbReference type="InterPro" id="IPR036631">
    <property type="entry name" value="MGMT_N_sf"/>
</dbReference>
<dbReference type="GO" id="GO:0003908">
    <property type="term" value="F:methylated-DNA-[protein]-cysteine S-methyltransferase activity"/>
    <property type="evidence" value="ECO:0007669"/>
    <property type="project" value="UniProtKB-EC"/>
</dbReference>
<accession>A0A4R3VDP9</accession>
<organism evidence="10 11">
    <name type="scientific">Paracandidimonas soli</name>
    <dbReference type="NCBI Taxonomy" id="1917182"/>
    <lineage>
        <taxon>Bacteria</taxon>
        <taxon>Pseudomonadati</taxon>
        <taxon>Pseudomonadota</taxon>
        <taxon>Betaproteobacteria</taxon>
        <taxon>Burkholderiales</taxon>
        <taxon>Alcaligenaceae</taxon>
        <taxon>Paracandidimonas</taxon>
    </lineage>
</organism>
<protein>
    <recommendedName>
        <fullName evidence="3">methylated-DNA--[protein]-cysteine S-methyltransferase</fullName>
        <ecNumber evidence="3">2.1.1.63</ecNumber>
    </recommendedName>
</protein>
<keyword evidence="7" id="KW-0234">DNA repair</keyword>
<dbReference type="AlphaFoldDB" id="A0A4R3VDP9"/>
<comment type="catalytic activity">
    <reaction evidence="8">
        <text>a 6-O-methyl-2'-deoxyguanosine in DNA + L-cysteinyl-[protein] = S-methyl-L-cysteinyl-[protein] + a 2'-deoxyguanosine in DNA</text>
        <dbReference type="Rhea" id="RHEA:24000"/>
        <dbReference type="Rhea" id="RHEA-COMP:10131"/>
        <dbReference type="Rhea" id="RHEA-COMP:10132"/>
        <dbReference type="Rhea" id="RHEA-COMP:11367"/>
        <dbReference type="Rhea" id="RHEA-COMP:11368"/>
        <dbReference type="ChEBI" id="CHEBI:29950"/>
        <dbReference type="ChEBI" id="CHEBI:82612"/>
        <dbReference type="ChEBI" id="CHEBI:85445"/>
        <dbReference type="ChEBI" id="CHEBI:85448"/>
        <dbReference type="EC" id="2.1.1.63"/>
    </reaction>
</comment>
<comment type="similarity">
    <text evidence="2">Belongs to the MGMT family.</text>
</comment>
<dbReference type="PANTHER" id="PTHR10815">
    <property type="entry name" value="METHYLATED-DNA--PROTEIN-CYSTEINE METHYLTRANSFERASE"/>
    <property type="match status" value="1"/>
</dbReference>
<evidence type="ECO:0000256" key="7">
    <source>
        <dbReference type="ARBA" id="ARBA00023204"/>
    </source>
</evidence>
<evidence type="ECO:0000256" key="6">
    <source>
        <dbReference type="ARBA" id="ARBA00022763"/>
    </source>
</evidence>
<comment type="caution">
    <text evidence="10">The sequence shown here is derived from an EMBL/GenBank/DDBJ whole genome shotgun (WGS) entry which is preliminary data.</text>
</comment>
<evidence type="ECO:0000256" key="3">
    <source>
        <dbReference type="ARBA" id="ARBA00011918"/>
    </source>
</evidence>
<name>A0A4R3VDP9_9BURK</name>
<evidence type="ECO:0000259" key="9">
    <source>
        <dbReference type="Pfam" id="PF01035"/>
    </source>
</evidence>
<dbReference type="NCBIfam" id="TIGR00589">
    <property type="entry name" value="ogt"/>
    <property type="match status" value="1"/>
</dbReference>
<dbReference type="GO" id="GO:0032259">
    <property type="term" value="P:methylation"/>
    <property type="evidence" value="ECO:0007669"/>
    <property type="project" value="UniProtKB-KW"/>
</dbReference>
<comment type="catalytic activity">
    <reaction evidence="1">
        <text>a 4-O-methyl-thymidine in DNA + L-cysteinyl-[protein] = a thymidine in DNA + S-methyl-L-cysteinyl-[protein]</text>
        <dbReference type="Rhea" id="RHEA:53428"/>
        <dbReference type="Rhea" id="RHEA-COMP:10131"/>
        <dbReference type="Rhea" id="RHEA-COMP:10132"/>
        <dbReference type="Rhea" id="RHEA-COMP:13555"/>
        <dbReference type="Rhea" id="RHEA-COMP:13556"/>
        <dbReference type="ChEBI" id="CHEBI:29950"/>
        <dbReference type="ChEBI" id="CHEBI:82612"/>
        <dbReference type="ChEBI" id="CHEBI:137386"/>
        <dbReference type="ChEBI" id="CHEBI:137387"/>
        <dbReference type="EC" id="2.1.1.63"/>
    </reaction>
</comment>
<dbReference type="InterPro" id="IPR036217">
    <property type="entry name" value="MethylDNA_cys_MeTrfase_DNAb"/>
</dbReference>
<evidence type="ECO:0000256" key="4">
    <source>
        <dbReference type="ARBA" id="ARBA00022603"/>
    </source>
</evidence>
<dbReference type="Gene3D" id="1.10.10.10">
    <property type="entry name" value="Winged helix-like DNA-binding domain superfamily/Winged helix DNA-binding domain"/>
    <property type="match status" value="1"/>
</dbReference>
<dbReference type="Proteomes" id="UP000294692">
    <property type="component" value="Unassembled WGS sequence"/>
</dbReference>
<dbReference type="InterPro" id="IPR001497">
    <property type="entry name" value="MethylDNA_cys_MeTrfase_AS"/>
</dbReference>
<dbReference type="Pfam" id="PF01035">
    <property type="entry name" value="DNA_binding_1"/>
    <property type="match status" value="1"/>
</dbReference>
<evidence type="ECO:0000313" key="10">
    <source>
        <dbReference type="EMBL" id="TCV01768.1"/>
    </source>
</evidence>
<keyword evidence="4 10" id="KW-0489">Methyltransferase</keyword>
<evidence type="ECO:0000256" key="8">
    <source>
        <dbReference type="ARBA" id="ARBA00049348"/>
    </source>
</evidence>
<evidence type="ECO:0000256" key="2">
    <source>
        <dbReference type="ARBA" id="ARBA00008711"/>
    </source>
</evidence>
<dbReference type="InterPro" id="IPR014048">
    <property type="entry name" value="MethylDNA_cys_MeTrfase_DNA-bd"/>
</dbReference>
<dbReference type="EC" id="2.1.1.63" evidence="3"/>
<dbReference type="RefSeq" id="WP_207901698.1">
    <property type="nucleotide sequence ID" value="NZ_JBHRVM010000001.1"/>
</dbReference>
<keyword evidence="5 10" id="KW-0808">Transferase</keyword>
<gene>
    <name evidence="10" type="ORF">EV686_102481</name>
</gene>
<keyword evidence="6" id="KW-0227">DNA damage</keyword>
<dbReference type="PANTHER" id="PTHR10815:SF5">
    <property type="entry name" value="METHYLATED-DNA--PROTEIN-CYSTEINE METHYLTRANSFERASE"/>
    <property type="match status" value="1"/>
</dbReference>
<dbReference type="SUPFAM" id="SSF53155">
    <property type="entry name" value="Methylated DNA-protein cysteine methyltransferase domain"/>
    <property type="match status" value="1"/>
</dbReference>
<dbReference type="PROSITE" id="PS00374">
    <property type="entry name" value="MGMT"/>
    <property type="match status" value="1"/>
</dbReference>
<keyword evidence="11" id="KW-1185">Reference proteome</keyword>
<dbReference type="CDD" id="cd06445">
    <property type="entry name" value="ATase"/>
    <property type="match status" value="1"/>
</dbReference>